<dbReference type="PANTHER" id="PTHR34848">
    <property type="match status" value="1"/>
</dbReference>
<protein>
    <recommendedName>
        <fullName evidence="16">Adenosylcobinamide kinase</fullName>
        <ecNumber evidence="8">2.7.1.156</ecNumber>
        <ecNumber evidence="9">2.7.7.62</ecNumber>
    </recommendedName>
    <alternativeName>
        <fullName evidence="17">Adenosylcobinamide-phosphate guanylyltransferase</fullName>
    </alternativeName>
</protein>
<feature type="binding site" evidence="19">
    <location>
        <position position="63"/>
    </location>
    <ligand>
        <name>GTP</name>
        <dbReference type="ChEBI" id="CHEBI:37565"/>
    </ligand>
</feature>
<evidence type="ECO:0000256" key="14">
    <source>
        <dbReference type="ARBA" id="ARBA00022840"/>
    </source>
</evidence>
<dbReference type="GO" id="GO:0008820">
    <property type="term" value="F:cobinamide phosphate guanylyltransferase activity"/>
    <property type="evidence" value="ECO:0007669"/>
    <property type="project" value="UniProtKB-EC"/>
</dbReference>
<dbReference type="UniPathway" id="UPA00148">
    <property type="reaction ID" value="UER00236"/>
</dbReference>
<evidence type="ECO:0000256" key="5">
    <source>
        <dbReference type="ARBA" id="ARBA00004692"/>
    </source>
</evidence>
<proteinExistence type="inferred from homology"/>
<dbReference type="EMBL" id="JACHXW010000005">
    <property type="protein sequence ID" value="MBB3151997.1"/>
    <property type="molecule type" value="Genomic_DNA"/>
</dbReference>
<comment type="pathway">
    <text evidence="6">Cofactor biosynthesis; adenosylcobalamin biosynthesis; adenosylcobalamin from cob(II)yrinate a,c-diamide: step 5/7.</text>
</comment>
<evidence type="ECO:0000256" key="16">
    <source>
        <dbReference type="ARBA" id="ARBA00029570"/>
    </source>
</evidence>
<evidence type="ECO:0000256" key="13">
    <source>
        <dbReference type="ARBA" id="ARBA00022777"/>
    </source>
</evidence>
<evidence type="ECO:0000256" key="10">
    <source>
        <dbReference type="ARBA" id="ARBA00022573"/>
    </source>
</evidence>
<dbReference type="GO" id="GO:0043752">
    <property type="term" value="F:adenosylcobinamide kinase activity"/>
    <property type="evidence" value="ECO:0007669"/>
    <property type="project" value="UniProtKB-EC"/>
</dbReference>
<comment type="catalytic activity">
    <reaction evidence="2">
        <text>adenosylcob(III)inamide phosphate + GTP + H(+) = adenosylcob(III)inamide-GDP + diphosphate</text>
        <dbReference type="Rhea" id="RHEA:22712"/>
        <dbReference type="ChEBI" id="CHEBI:15378"/>
        <dbReference type="ChEBI" id="CHEBI:33019"/>
        <dbReference type="ChEBI" id="CHEBI:37565"/>
        <dbReference type="ChEBI" id="CHEBI:58502"/>
        <dbReference type="ChEBI" id="CHEBI:60487"/>
        <dbReference type="EC" id="2.7.7.62"/>
    </reaction>
</comment>
<evidence type="ECO:0000256" key="1">
    <source>
        <dbReference type="ARBA" id="ARBA00000312"/>
    </source>
</evidence>
<comment type="function">
    <text evidence="4">Catalyzes ATP-dependent phosphorylation of adenosylcobinamide and addition of GMP to adenosylcobinamide phosphate.</text>
</comment>
<feature type="binding site" evidence="19">
    <location>
        <begin position="49"/>
        <end position="52"/>
    </location>
    <ligand>
        <name>GTP</name>
        <dbReference type="ChEBI" id="CHEBI:37565"/>
    </ligand>
</feature>
<evidence type="ECO:0000256" key="17">
    <source>
        <dbReference type="ARBA" id="ARBA00030571"/>
    </source>
</evidence>
<comment type="caution">
    <text evidence="20">The sequence shown here is derived from an EMBL/GenBank/DDBJ whole genome shotgun (WGS) entry which is preliminary data.</text>
</comment>
<evidence type="ECO:0000256" key="6">
    <source>
        <dbReference type="ARBA" id="ARBA00005159"/>
    </source>
</evidence>
<dbReference type="EC" id="2.7.1.156" evidence="8"/>
<evidence type="ECO:0000256" key="11">
    <source>
        <dbReference type="ARBA" id="ARBA00022679"/>
    </source>
</evidence>
<evidence type="ECO:0000256" key="3">
    <source>
        <dbReference type="ARBA" id="ARBA00001522"/>
    </source>
</evidence>
<name>A0A7W5C6C3_9BACL</name>
<reference evidence="20 21" key="1">
    <citation type="submission" date="2020-08" db="EMBL/GenBank/DDBJ databases">
        <title>Genomic Encyclopedia of Type Strains, Phase III (KMG-III): the genomes of soil and plant-associated and newly described type strains.</title>
        <authorList>
            <person name="Whitman W."/>
        </authorList>
    </citation>
    <scope>NUCLEOTIDE SEQUENCE [LARGE SCALE GENOMIC DNA]</scope>
    <source>
        <strain evidence="20 21">CECT 8234</strain>
    </source>
</reference>
<evidence type="ECO:0000256" key="15">
    <source>
        <dbReference type="ARBA" id="ARBA00023134"/>
    </source>
</evidence>
<dbReference type="Pfam" id="PF02283">
    <property type="entry name" value="CobU"/>
    <property type="match status" value="1"/>
</dbReference>
<comment type="catalytic activity">
    <reaction evidence="1">
        <text>adenosylcob(III)inamide + ATP = adenosylcob(III)inamide phosphate + ADP + H(+)</text>
        <dbReference type="Rhea" id="RHEA:15769"/>
        <dbReference type="ChEBI" id="CHEBI:2480"/>
        <dbReference type="ChEBI" id="CHEBI:15378"/>
        <dbReference type="ChEBI" id="CHEBI:30616"/>
        <dbReference type="ChEBI" id="CHEBI:58502"/>
        <dbReference type="ChEBI" id="CHEBI:456216"/>
        <dbReference type="EC" id="2.7.1.156"/>
    </reaction>
</comment>
<keyword evidence="21" id="KW-1185">Reference proteome</keyword>
<dbReference type="GO" id="GO:0009236">
    <property type="term" value="P:cobalamin biosynthetic process"/>
    <property type="evidence" value="ECO:0007669"/>
    <property type="project" value="UniProtKB-UniPathway"/>
</dbReference>
<keyword evidence="14" id="KW-0067">ATP-binding</keyword>
<evidence type="ECO:0000256" key="2">
    <source>
        <dbReference type="ARBA" id="ARBA00000711"/>
    </source>
</evidence>
<dbReference type="NCBIfam" id="NF004469">
    <property type="entry name" value="PRK05800.1"/>
    <property type="match status" value="1"/>
</dbReference>
<evidence type="ECO:0000313" key="20">
    <source>
        <dbReference type="EMBL" id="MBB3151997.1"/>
    </source>
</evidence>
<dbReference type="GO" id="GO:0005525">
    <property type="term" value="F:GTP binding"/>
    <property type="evidence" value="ECO:0007669"/>
    <property type="project" value="UniProtKB-KW"/>
</dbReference>
<dbReference type="GO" id="GO:0005524">
    <property type="term" value="F:ATP binding"/>
    <property type="evidence" value="ECO:0007669"/>
    <property type="project" value="UniProtKB-KW"/>
</dbReference>
<dbReference type="AlphaFoldDB" id="A0A7W5C6C3"/>
<dbReference type="InterPro" id="IPR003203">
    <property type="entry name" value="CobU/CobP"/>
</dbReference>
<dbReference type="EC" id="2.7.7.62" evidence="9"/>
<dbReference type="Proteomes" id="UP000518605">
    <property type="component" value="Unassembled WGS sequence"/>
</dbReference>
<evidence type="ECO:0000313" key="21">
    <source>
        <dbReference type="Proteomes" id="UP000518605"/>
    </source>
</evidence>
<dbReference type="CDD" id="cd00544">
    <property type="entry name" value="CobU"/>
    <property type="match status" value="1"/>
</dbReference>
<evidence type="ECO:0000256" key="12">
    <source>
        <dbReference type="ARBA" id="ARBA00022741"/>
    </source>
</evidence>
<keyword evidence="10" id="KW-0169">Cobalamin biosynthesis</keyword>
<keyword evidence="12 19" id="KW-0547">Nucleotide-binding</keyword>
<dbReference type="RefSeq" id="WP_183561537.1">
    <property type="nucleotide sequence ID" value="NZ_CBCSLB010000003.1"/>
</dbReference>
<evidence type="ECO:0000256" key="4">
    <source>
        <dbReference type="ARBA" id="ARBA00003889"/>
    </source>
</evidence>
<evidence type="ECO:0000256" key="9">
    <source>
        <dbReference type="ARBA" id="ARBA00012523"/>
    </source>
</evidence>
<accession>A0A7W5C6C3</accession>
<evidence type="ECO:0000256" key="18">
    <source>
        <dbReference type="PIRSR" id="PIRSR006135-1"/>
    </source>
</evidence>
<sequence length="196" mass="21835">MAVFITGGARSGKSSFAEQYAMKVATKGIYIATCQPFDEELEQRISKHKLNRRDSGFQWTTIEEPYDVAERLEQIVGEQSASEAQGMDLPVILLDCLTLWLTNWLIRLDDNETKQSSLGIEIAKLLKSIQSCPFPLIIVSNEVGDGIVPAYPLGRIFRDEAGRLNQQVAAICERAFLVTAGIPIELKAIAFSWEQL</sequence>
<comment type="pathway">
    <text evidence="5">Cofactor biosynthesis; adenosylcobalamin biosynthesis; adenosylcobalamin from cob(II)yrinate a,c-diamide: step 6/7.</text>
</comment>
<dbReference type="SUPFAM" id="SSF52540">
    <property type="entry name" value="P-loop containing nucleoside triphosphate hydrolases"/>
    <property type="match status" value="1"/>
</dbReference>
<evidence type="ECO:0000256" key="7">
    <source>
        <dbReference type="ARBA" id="ARBA00007490"/>
    </source>
</evidence>
<feature type="binding site" evidence="19">
    <location>
        <position position="95"/>
    </location>
    <ligand>
        <name>GTP</name>
        <dbReference type="ChEBI" id="CHEBI:37565"/>
    </ligand>
</feature>
<dbReference type="InterPro" id="IPR027417">
    <property type="entry name" value="P-loop_NTPase"/>
</dbReference>
<feature type="binding site" evidence="19">
    <location>
        <begin position="7"/>
        <end position="14"/>
    </location>
    <ligand>
        <name>GTP</name>
        <dbReference type="ChEBI" id="CHEBI:37565"/>
    </ligand>
</feature>
<comment type="catalytic activity">
    <reaction evidence="3">
        <text>adenosylcob(III)inamide + GTP = adenosylcob(III)inamide phosphate + GDP + H(+)</text>
        <dbReference type="Rhea" id="RHEA:15765"/>
        <dbReference type="ChEBI" id="CHEBI:2480"/>
        <dbReference type="ChEBI" id="CHEBI:15378"/>
        <dbReference type="ChEBI" id="CHEBI:37565"/>
        <dbReference type="ChEBI" id="CHEBI:58189"/>
        <dbReference type="ChEBI" id="CHEBI:58502"/>
        <dbReference type="EC" id="2.7.1.156"/>
    </reaction>
</comment>
<gene>
    <name evidence="20" type="ORF">FHS16_002043</name>
</gene>
<keyword evidence="13 20" id="KW-0418">Kinase</keyword>
<keyword evidence="15 19" id="KW-0342">GTP-binding</keyword>
<dbReference type="Gene3D" id="3.40.50.300">
    <property type="entry name" value="P-loop containing nucleotide triphosphate hydrolases"/>
    <property type="match status" value="1"/>
</dbReference>
<dbReference type="PANTHER" id="PTHR34848:SF1">
    <property type="entry name" value="BIFUNCTIONAL ADENOSYLCOBALAMIN BIOSYNTHESIS PROTEIN COBU"/>
    <property type="match status" value="1"/>
</dbReference>
<organism evidence="20 21">
    <name type="scientific">Paenibacillus endophyticus</name>
    <dbReference type="NCBI Taxonomy" id="1294268"/>
    <lineage>
        <taxon>Bacteria</taxon>
        <taxon>Bacillati</taxon>
        <taxon>Bacillota</taxon>
        <taxon>Bacilli</taxon>
        <taxon>Bacillales</taxon>
        <taxon>Paenibacillaceae</taxon>
        <taxon>Paenibacillus</taxon>
    </lineage>
</organism>
<dbReference type="PIRSF" id="PIRSF006135">
    <property type="entry name" value="CobU"/>
    <property type="match status" value="1"/>
</dbReference>
<keyword evidence="20" id="KW-0548">Nucleotidyltransferase</keyword>
<keyword evidence="11 20" id="KW-0808">Transferase</keyword>
<feature type="active site" description="GMP-histidine intermediate" evidence="18">
    <location>
        <position position="48"/>
    </location>
</feature>
<comment type="similarity">
    <text evidence="7">Belongs to the CobU/CobP family.</text>
</comment>
<evidence type="ECO:0000256" key="8">
    <source>
        <dbReference type="ARBA" id="ARBA00012016"/>
    </source>
</evidence>
<evidence type="ECO:0000256" key="19">
    <source>
        <dbReference type="PIRSR" id="PIRSR006135-2"/>
    </source>
</evidence>